<organism evidence="2">
    <name type="scientific">Salix viminalis</name>
    <name type="common">Common osier</name>
    <name type="synonym">Basket willow</name>
    <dbReference type="NCBI Taxonomy" id="40686"/>
    <lineage>
        <taxon>Eukaryota</taxon>
        <taxon>Viridiplantae</taxon>
        <taxon>Streptophyta</taxon>
        <taxon>Embryophyta</taxon>
        <taxon>Tracheophyta</taxon>
        <taxon>Spermatophyta</taxon>
        <taxon>Magnoliopsida</taxon>
        <taxon>eudicotyledons</taxon>
        <taxon>Gunneridae</taxon>
        <taxon>Pentapetalae</taxon>
        <taxon>rosids</taxon>
        <taxon>fabids</taxon>
        <taxon>Malpighiales</taxon>
        <taxon>Salicaceae</taxon>
        <taxon>Saliceae</taxon>
        <taxon>Salix</taxon>
    </lineage>
</organism>
<feature type="region of interest" description="Disordered" evidence="1">
    <location>
        <begin position="67"/>
        <end position="100"/>
    </location>
</feature>
<reference evidence="2" key="1">
    <citation type="submission" date="2019-03" db="EMBL/GenBank/DDBJ databases">
        <authorList>
            <person name="Mank J."/>
            <person name="Almeida P."/>
        </authorList>
    </citation>
    <scope>NUCLEOTIDE SEQUENCE</scope>
    <source>
        <strain evidence="2">78183</strain>
    </source>
</reference>
<protein>
    <submittedName>
        <fullName evidence="2">Uncharacterized protein</fullName>
    </submittedName>
</protein>
<sequence length="387" mass="42908">MTEEDEWVHVAFNDDTLVVELLLNLSQPEQPPPPPRRRRRRRFAGDLAKEGAVLALSVDWSVRQRRSSSRQVMMTRSKKGSDSSSSRASPTTPLSFSGGTSFSGGGAGDGFDEATTSASLPAKLIATSRSKNPMLVAEVVSFNWSRPRRAVWSSSKAEAAGQLFLWVACRRGKSGVTLLVPQFSTSYGLFSHVKNTQLYTQVLESLDWAVRFGGEVFKKGKKFVLNGKSIGCNEGEEGDMLLGGKLVGAKVAVTRETPAIKRSRKKKKLVDLREEEILLLKEKRHLKNKLATFQASLEKERVRNERLKRMKFDLLSQHRPEVFTASVNAEIISIQPRDTKVACDSTYSIVPHNVSFQLQEGEDRKSSFILPDLNLPVEGDSSSGILV</sequence>
<evidence type="ECO:0000313" key="2">
    <source>
        <dbReference type="EMBL" id="VFU50831.1"/>
    </source>
</evidence>
<evidence type="ECO:0000256" key="1">
    <source>
        <dbReference type="SAM" id="MobiDB-lite"/>
    </source>
</evidence>
<gene>
    <name evidence="2" type="ORF">SVIM_LOCUS340204</name>
</gene>
<dbReference type="EMBL" id="CAADRP010001741">
    <property type="protein sequence ID" value="VFU50831.1"/>
    <property type="molecule type" value="Genomic_DNA"/>
</dbReference>
<dbReference type="AlphaFoldDB" id="A0A6N2MD73"/>
<name>A0A6N2MD73_SALVM</name>
<dbReference type="PANTHER" id="PTHR35099:SF10">
    <property type="entry name" value="BZIP DOMAIN-CONTAINING PROTEIN"/>
    <property type="match status" value="1"/>
</dbReference>
<feature type="compositionally biased region" description="Low complexity" evidence="1">
    <location>
        <begin position="82"/>
        <end position="100"/>
    </location>
</feature>
<feature type="region of interest" description="Disordered" evidence="1">
    <location>
        <begin position="24"/>
        <end position="43"/>
    </location>
</feature>
<accession>A0A6N2MD73</accession>
<proteinExistence type="predicted"/>
<dbReference type="PANTHER" id="PTHR35099">
    <property type="entry name" value="OS02G0182700 PROTEIN"/>
    <property type="match status" value="1"/>
</dbReference>